<dbReference type="SFLD" id="SFLDG00180">
    <property type="entry name" value="muconate_cycloisomerase"/>
    <property type="match status" value="1"/>
</dbReference>
<dbReference type="SFLD" id="SFLDS00001">
    <property type="entry name" value="Enolase"/>
    <property type="match status" value="1"/>
</dbReference>
<comment type="catalytic activity">
    <reaction evidence="4">
        <text>(1R,6R)-6-hydroxy-2-succinyl-cyclohexa-2,4-diene-1-carboxylate = 2-succinylbenzoate + H2O</text>
        <dbReference type="Rhea" id="RHEA:10196"/>
        <dbReference type="ChEBI" id="CHEBI:15377"/>
        <dbReference type="ChEBI" id="CHEBI:18325"/>
        <dbReference type="ChEBI" id="CHEBI:58689"/>
        <dbReference type="EC" id="4.2.1.113"/>
    </reaction>
</comment>
<evidence type="ECO:0000256" key="3">
    <source>
        <dbReference type="ARBA" id="ARBA00023239"/>
    </source>
</evidence>
<dbReference type="SFLD" id="SFLDF00009">
    <property type="entry name" value="o-succinylbenzoate_synthase"/>
    <property type="match status" value="1"/>
</dbReference>
<dbReference type="InterPro" id="IPR029065">
    <property type="entry name" value="Enolase_C-like"/>
</dbReference>
<keyword evidence="2 4" id="KW-0460">Magnesium</keyword>
<dbReference type="InterPro" id="IPR010196">
    <property type="entry name" value="OSB_synthase_MenC1"/>
</dbReference>
<dbReference type="PANTHER" id="PTHR48073">
    <property type="entry name" value="O-SUCCINYLBENZOATE SYNTHASE-RELATED"/>
    <property type="match status" value="1"/>
</dbReference>
<evidence type="ECO:0000256" key="2">
    <source>
        <dbReference type="ARBA" id="ARBA00022842"/>
    </source>
</evidence>
<gene>
    <name evidence="6" type="primary">tfdD</name>
    <name evidence="4" type="synonym">menC</name>
    <name evidence="6" type="ORF">BN1051_02364</name>
</gene>
<dbReference type="NCBIfam" id="NF002782">
    <property type="entry name" value="PRK02901.1"/>
    <property type="match status" value="1"/>
</dbReference>
<keyword evidence="1 4" id="KW-0479">Metal-binding</keyword>
<sequence length="354" mass="37618">MPDDALPDSAQPEPVLPDFVLPDLADLAWRARVVSLPMRVKFRGVLHREALLLQGPAGWGEFAPFPEYDDDEAAAWLASALEAGWHGYPEPVRRSIPVNATVPAVGPERVEEVLGRFGPVTAVKVKVAERGQDLGQDLARVAEVRRLLPKAAVRVDANGGWDVPAAVEALTALAEAGLEYAEQPVPGIAGLREVRTELLRRGIPVPVAADESVRRESDPLRVAREEAADLIVVKAAPLGGVRRALRIVAEAGLPAVVSSALDTSVGIRTGIALAASLPQLPHACGLGTVSLMAADVTADSLVPDGGQLPVRPVAVDEELLERHAAPVERTRWWLERLGRVHGVLAARQPSDDAG</sequence>
<dbReference type="Gene3D" id="3.20.20.120">
    <property type="entry name" value="Enolase-like C-terminal domain"/>
    <property type="match status" value="1"/>
</dbReference>
<feature type="active site" description="Proton donor" evidence="4">
    <location>
        <position position="126"/>
    </location>
</feature>
<comment type="cofactor">
    <cofactor evidence="4">
        <name>a divalent metal cation</name>
        <dbReference type="ChEBI" id="CHEBI:60240"/>
    </cofactor>
</comment>
<dbReference type="GO" id="GO:0009234">
    <property type="term" value="P:menaquinone biosynthetic process"/>
    <property type="evidence" value="ECO:0007669"/>
    <property type="project" value="UniProtKB-UniRule"/>
</dbReference>
<feature type="binding site" evidence="4">
    <location>
        <position position="182"/>
    </location>
    <ligand>
        <name>Mg(2+)</name>
        <dbReference type="ChEBI" id="CHEBI:18420"/>
    </ligand>
</feature>
<keyword evidence="3 4" id="KW-0456">Lyase</keyword>
<dbReference type="UniPathway" id="UPA01057">
    <property type="reaction ID" value="UER00165"/>
</dbReference>
<keyword evidence="6" id="KW-0413">Isomerase</keyword>
<comment type="pathway">
    <text evidence="4">Quinol/quinone metabolism; menaquinone biosynthesis.</text>
</comment>
<evidence type="ECO:0000313" key="6">
    <source>
        <dbReference type="EMBL" id="CEA09001.1"/>
    </source>
</evidence>
<proteinExistence type="inferred from homology"/>
<dbReference type="GO" id="GO:0043748">
    <property type="term" value="F:O-succinylbenzoate synthase activity"/>
    <property type="evidence" value="ECO:0007669"/>
    <property type="project" value="UniProtKB-EC"/>
</dbReference>
<evidence type="ECO:0000256" key="4">
    <source>
        <dbReference type="HAMAP-Rule" id="MF_00470"/>
    </source>
</evidence>
<dbReference type="UniPathway" id="UPA00079"/>
<dbReference type="EC" id="4.2.1.113" evidence="4"/>
<keyword evidence="4" id="KW-0474">Menaquinone biosynthesis</keyword>
<dbReference type="InterPro" id="IPR013342">
    <property type="entry name" value="Mandelate_racemase_C"/>
</dbReference>
<feature type="binding site" evidence="4">
    <location>
        <position position="156"/>
    </location>
    <ligand>
        <name>Mg(2+)</name>
        <dbReference type="ChEBI" id="CHEBI:18420"/>
    </ligand>
</feature>
<comment type="pathway">
    <text evidence="4">Quinol/quinone metabolism; 1,4-dihydroxy-2-naphthoate biosynthesis; 1,4-dihydroxy-2-naphthoate from chorismate: step 4/7.</text>
</comment>
<dbReference type="Pfam" id="PF13378">
    <property type="entry name" value="MR_MLE_C"/>
    <property type="match status" value="1"/>
</dbReference>
<feature type="binding site" evidence="4">
    <location>
        <position position="210"/>
    </location>
    <ligand>
        <name>Mg(2+)</name>
        <dbReference type="ChEBI" id="CHEBI:18420"/>
    </ligand>
</feature>
<accession>A0A078MVY9</accession>
<evidence type="ECO:0000256" key="1">
    <source>
        <dbReference type="ARBA" id="ARBA00022723"/>
    </source>
</evidence>
<dbReference type="HAMAP" id="MF_00470">
    <property type="entry name" value="MenC_1"/>
    <property type="match status" value="1"/>
</dbReference>
<dbReference type="SUPFAM" id="SSF51604">
    <property type="entry name" value="Enolase C-terminal domain-like"/>
    <property type="match status" value="1"/>
</dbReference>
<evidence type="ECO:0000259" key="5">
    <source>
        <dbReference type="SMART" id="SM00922"/>
    </source>
</evidence>
<dbReference type="GO" id="GO:0016853">
    <property type="term" value="F:isomerase activity"/>
    <property type="evidence" value="ECO:0007669"/>
    <property type="project" value="UniProtKB-KW"/>
</dbReference>
<name>A0A078MVY9_9MICC</name>
<organism evidence="6">
    <name type="scientific">Arthrobacter saudimassiliensis</name>
    <dbReference type="NCBI Taxonomy" id="1461584"/>
    <lineage>
        <taxon>Bacteria</taxon>
        <taxon>Bacillati</taxon>
        <taxon>Actinomycetota</taxon>
        <taxon>Actinomycetes</taxon>
        <taxon>Micrococcales</taxon>
        <taxon>Micrococcaceae</taxon>
        <taxon>Arthrobacter</taxon>
    </lineage>
</organism>
<dbReference type="EMBL" id="LN483071">
    <property type="protein sequence ID" value="CEA09001.1"/>
    <property type="molecule type" value="Genomic_DNA"/>
</dbReference>
<reference evidence="6" key="1">
    <citation type="submission" date="2014-07" db="EMBL/GenBank/DDBJ databases">
        <authorList>
            <person name="Urmite Genomes Urmite Genomes"/>
        </authorList>
    </citation>
    <scope>NUCLEOTIDE SEQUENCE</scope>
    <source>
        <strain evidence="6">11W110_air</strain>
    </source>
</reference>
<dbReference type="CDD" id="cd03320">
    <property type="entry name" value="OSBS"/>
    <property type="match status" value="1"/>
</dbReference>
<dbReference type="AlphaFoldDB" id="A0A078MVY9"/>
<dbReference type="GO" id="GO:0000287">
    <property type="term" value="F:magnesium ion binding"/>
    <property type="evidence" value="ECO:0007669"/>
    <property type="project" value="UniProtKB-UniRule"/>
</dbReference>
<dbReference type="PATRIC" id="fig|1461584.3.peg.2338"/>
<feature type="domain" description="Mandelate racemase/muconate lactonizing enzyme C-terminal" evidence="5">
    <location>
        <begin position="107"/>
        <end position="201"/>
    </location>
</feature>
<dbReference type="InterPro" id="IPR036849">
    <property type="entry name" value="Enolase-like_C_sf"/>
</dbReference>
<dbReference type="SMART" id="SM00922">
    <property type="entry name" value="MR_MLE"/>
    <property type="match status" value="1"/>
</dbReference>
<feature type="active site" description="Proton acceptor" evidence="4">
    <location>
        <position position="234"/>
    </location>
</feature>
<dbReference type="PANTHER" id="PTHR48073:SF2">
    <property type="entry name" value="O-SUCCINYLBENZOATE SYNTHASE"/>
    <property type="match status" value="1"/>
</dbReference>
<comment type="function">
    <text evidence="4">Converts 2-succinyl-6-hydroxy-2,4-cyclohexadiene-1-carboxylate (SHCHC) to 2-succinylbenzoate (OSB).</text>
</comment>
<dbReference type="Pfam" id="PF18374">
    <property type="entry name" value="Enolase_like_N"/>
    <property type="match status" value="1"/>
</dbReference>
<comment type="similarity">
    <text evidence="4">Belongs to the mandelate racemase/muconate lactonizing enzyme family. MenC type 1 subfamily.</text>
</comment>
<protein>
    <recommendedName>
        <fullName evidence="4">o-succinylbenzoate synthase</fullName>
        <shortName evidence="4">OSB synthase</shortName>
        <shortName evidence="4">OSBS</shortName>
        <ecNumber evidence="4">4.2.1.113</ecNumber>
    </recommendedName>
    <alternativeName>
        <fullName evidence="4">4-(2'-carboxyphenyl)-4-oxybutyric acid synthase</fullName>
    </alternativeName>
    <alternativeName>
        <fullName evidence="4">o-succinylbenzoic acid synthase</fullName>
    </alternativeName>
</protein>